<proteinExistence type="inferred from homology"/>
<comment type="caution">
    <text evidence="12">The sequence shown here is derived from an EMBL/GenBank/DDBJ whole genome shotgun (WGS) entry which is preliminary data.</text>
</comment>
<evidence type="ECO:0000256" key="5">
    <source>
        <dbReference type="ARBA" id="ARBA00022692"/>
    </source>
</evidence>
<evidence type="ECO:0000256" key="11">
    <source>
        <dbReference type="SAM" id="Phobius"/>
    </source>
</evidence>
<comment type="subcellular location">
    <subcellularLocation>
        <location evidence="1">Endomembrane system</location>
        <topology evidence="1">Multi-pass membrane protein</topology>
    </subcellularLocation>
    <subcellularLocation>
        <location evidence="3">Endoplasmic reticulum membrane</location>
    </subcellularLocation>
    <subcellularLocation>
        <location evidence="2">Nucleus envelope</location>
    </subcellularLocation>
</comment>
<dbReference type="GO" id="GO:0005789">
    <property type="term" value="C:endoplasmic reticulum membrane"/>
    <property type="evidence" value="ECO:0007669"/>
    <property type="project" value="UniProtKB-SubCell"/>
</dbReference>
<keyword evidence="8 11" id="KW-0472">Membrane</keyword>
<dbReference type="AlphaFoldDB" id="A0AAE0ELR5"/>
<reference evidence="12 13" key="1">
    <citation type="journal article" date="2015" name="Genome Biol. Evol.">
        <title>Comparative Genomics of a Bacterivorous Green Alga Reveals Evolutionary Causalities and Consequences of Phago-Mixotrophic Mode of Nutrition.</title>
        <authorList>
            <person name="Burns J.A."/>
            <person name="Paasch A."/>
            <person name="Narechania A."/>
            <person name="Kim E."/>
        </authorList>
    </citation>
    <scope>NUCLEOTIDE SEQUENCE [LARGE SCALE GENOMIC DNA]</scope>
    <source>
        <strain evidence="12 13">PLY_AMNH</strain>
    </source>
</reference>
<evidence type="ECO:0000256" key="8">
    <source>
        <dbReference type="ARBA" id="ARBA00023136"/>
    </source>
</evidence>
<evidence type="ECO:0000256" key="10">
    <source>
        <dbReference type="SAM" id="MobiDB-lite"/>
    </source>
</evidence>
<feature type="transmembrane region" description="Helical" evidence="11">
    <location>
        <begin position="356"/>
        <end position="380"/>
    </location>
</feature>
<sequence length="528" mass="56773">MYADGSFTSTQTTHTSWFGRVSNSVGGAIFGIVIFFASFGILGWNEVRYVGQRDALAKCASLVVESPCEPLSTNAGVVVHLSCDLPYVPTFRDDDFYVNSTALELSRTVEMKQYIESYTEKCTKDKVGGGQTCKKTYHYNLDYSANYEEISNPSAPSYYENPRVWEYKSRDYKASSLNLGEFSLPGDMVTSLISASPIVANNGLDALPKCPRNLSSYSGCARNGDVLALTGYTKRSTQSDRTHGNLRVTFSVHNSSSASVVAVQTGSSASTGSDNHSKAVTFAPYSKKGYDCYLIEPGTISADDMFKHANDANTGLLWTLRIVGFILMWLGLYLVLSPTGLIVDLVPFIGPCISDFVEMGIAIVTFLNALVLSLITIAIAWLVARPIIGIPLLIGAVLVAGGIFYWRHTHRKRKAGANGTSPYQQLPPEHPYGVAHPPQNGAPQYPAPMMPYPQQGYAPPTGGHPAAGYPPAGYPPGGYPPATAAYPSASAMYAPPEIAPPVAVAYPPGAEYPPPSAPPMHEDKTVAF</sequence>
<keyword evidence="13" id="KW-1185">Reference proteome</keyword>
<keyword evidence="5 11" id="KW-0812">Transmembrane</keyword>
<evidence type="ECO:0000256" key="1">
    <source>
        <dbReference type="ARBA" id="ARBA00004127"/>
    </source>
</evidence>
<evidence type="ECO:0000313" key="13">
    <source>
        <dbReference type="Proteomes" id="UP001190700"/>
    </source>
</evidence>
<dbReference type="PANTHER" id="PTHR13416:SF2">
    <property type="entry name" value="TRANSMEMBRANE PROTEIN 43"/>
    <property type="match status" value="1"/>
</dbReference>
<evidence type="ECO:0000256" key="3">
    <source>
        <dbReference type="ARBA" id="ARBA00004586"/>
    </source>
</evidence>
<dbReference type="EMBL" id="LGRX02035928">
    <property type="protein sequence ID" value="KAK3232674.1"/>
    <property type="molecule type" value="Genomic_DNA"/>
</dbReference>
<protein>
    <submittedName>
        <fullName evidence="12">Uncharacterized protein</fullName>
    </submittedName>
</protein>
<dbReference type="PANTHER" id="PTHR13416">
    <property type="match status" value="1"/>
</dbReference>
<organism evidence="12 13">
    <name type="scientific">Cymbomonas tetramitiformis</name>
    <dbReference type="NCBI Taxonomy" id="36881"/>
    <lineage>
        <taxon>Eukaryota</taxon>
        <taxon>Viridiplantae</taxon>
        <taxon>Chlorophyta</taxon>
        <taxon>Pyramimonadophyceae</taxon>
        <taxon>Pyramimonadales</taxon>
        <taxon>Pyramimonadaceae</taxon>
        <taxon>Cymbomonas</taxon>
    </lineage>
</organism>
<feature type="transmembrane region" description="Helical" evidence="11">
    <location>
        <begin position="25"/>
        <end position="44"/>
    </location>
</feature>
<gene>
    <name evidence="12" type="ORF">CYMTET_56975</name>
</gene>
<keyword evidence="7 11" id="KW-1133">Transmembrane helix</keyword>
<dbReference type="GO" id="GO:0005637">
    <property type="term" value="C:nuclear inner membrane"/>
    <property type="evidence" value="ECO:0007669"/>
    <property type="project" value="TreeGrafter"/>
</dbReference>
<evidence type="ECO:0000256" key="4">
    <source>
        <dbReference type="ARBA" id="ARBA00006627"/>
    </source>
</evidence>
<comment type="similarity">
    <text evidence="4">Belongs to the TMEM43 family.</text>
</comment>
<feature type="transmembrane region" description="Helical" evidence="11">
    <location>
        <begin position="387"/>
        <end position="406"/>
    </location>
</feature>
<dbReference type="Proteomes" id="UP001190700">
    <property type="component" value="Unassembled WGS sequence"/>
</dbReference>
<evidence type="ECO:0000256" key="7">
    <source>
        <dbReference type="ARBA" id="ARBA00022989"/>
    </source>
</evidence>
<accession>A0AAE0ELR5</accession>
<dbReference type="InterPro" id="IPR012430">
    <property type="entry name" value="TMEM43_fam"/>
</dbReference>
<keyword evidence="9" id="KW-0539">Nucleus</keyword>
<keyword evidence="6" id="KW-0256">Endoplasmic reticulum</keyword>
<evidence type="ECO:0000256" key="2">
    <source>
        <dbReference type="ARBA" id="ARBA00004259"/>
    </source>
</evidence>
<feature type="region of interest" description="Disordered" evidence="10">
    <location>
        <begin position="507"/>
        <end position="528"/>
    </location>
</feature>
<evidence type="ECO:0000313" key="12">
    <source>
        <dbReference type="EMBL" id="KAK3232674.1"/>
    </source>
</evidence>
<evidence type="ECO:0000256" key="9">
    <source>
        <dbReference type="ARBA" id="ARBA00023242"/>
    </source>
</evidence>
<evidence type="ECO:0000256" key="6">
    <source>
        <dbReference type="ARBA" id="ARBA00022824"/>
    </source>
</evidence>
<dbReference type="Pfam" id="PF07787">
    <property type="entry name" value="TMEM43"/>
    <property type="match status" value="1"/>
</dbReference>
<dbReference type="GO" id="GO:0006629">
    <property type="term" value="P:lipid metabolic process"/>
    <property type="evidence" value="ECO:0007669"/>
    <property type="project" value="TreeGrafter"/>
</dbReference>
<name>A0AAE0ELR5_9CHLO</name>
<dbReference type="GO" id="GO:0071763">
    <property type="term" value="P:nuclear membrane organization"/>
    <property type="evidence" value="ECO:0007669"/>
    <property type="project" value="TreeGrafter"/>
</dbReference>